<reference evidence="1" key="3">
    <citation type="submission" date="2025-09" db="UniProtKB">
        <authorList>
            <consortium name="Ensembl"/>
        </authorList>
    </citation>
    <scope>IDENTIFICATION</scope>
</reference>
<protein>
    <submittedName>
        <fullName evidence="1">Uncharacterized protein</fullName>
    </submittedName>
</protein>
<evidence type="ECO:0000313" key="1">
    <source>
        <dbReference type="Ensembl" id="ENSLCAP00010035950.1"/>
    </source>
</evidence>
<dbReference type="AlphaFoldDB" id="A0A4W6EFC6"/>
<dbReference type="Proteomes" id="UP000314980">
    <property type="component" value="Unassembled WGS sequence"/>
</dbReference>
<reference evidence="2" key="1">
    <citation type="submission" date="2015-09" db="EMBL/GenBank/DDBJ databases">
        <authorList>
            <person name="Sai Rama Sridatta P."/>
        </authorList>
    </citation>
    <scope>NUCLEOTIDE SEQUENCE [LARGE SCALE GENOMIC DNA]</scope>
</reference>
<dbReference type="Ensembl" id="ENSLCAT00010036797.1">
    <property type="protein sequence ID" value="ENSLCAP00010035950.1"/>
    <property type="gene ID" value="ENSLCAG00010016870.1"/>
</dbReference>
<accession>A0A4W6EFC6</accession>
<dbReference type="SUPFAM" id="SSF54001">
    <property type="entry name" value="Cysteine proteinases"/>
    <property type="match status" value="1"/>
</dbReference>
<name>A0A4W6EFC6_LATCA</name>
<proteinExistence type="predicted"/>
<evidence type="ECO:0000313" key="2">
    <source>
        <dbReference type="Proteomes" id="UP000314980"/>
    </source>
</evidence>
<dbReference type="InParanoid" id="A0A4W6EFC6"/>
<keyword evidence="2" id="KW-1185">Reference proteome</keyword>
<organism evidence="1 2">
    <name type="scientific">Lates calcarifer</name>
    <name type="common">Barramundi</name>
    <name type="synonym">Holocentrus calcarifer</name>
    <dbReference type="NCBI Taxonomy" id="8187"/>
    <lineage>
        <taxon>Eukaryota</taxon>
        <taxon>Metazoa</taxon>
        <taxon>Chordata</taxon>
        <taxon>Craniata</taxon>
        <taxon>Vertebrata</taxon>
        <taxon>Euteleostomi</taxon>
        <taxon>Actinopterygii</taxon>
        <taxon>Neopterygii</taxon>
        <taxon>Teleostei</taxon>
        <taxon>Neoteleostei</taxon>
        <taxon>Acanthomorphata</taxon>
        <taxon>Carangaria</taxon>
        <taxon>Carangaria incertae sedis</taxon>
        <taxon>Centropomidae</taxon>
        <taxon>Lates</taxon>
    </lineage>
</organism>
<sequence length="130" mass="15133">MLGTRPDRRIVYCLICRKPYENLSTHLKKLNYVLDTSRPANELIVRTSKACLTRADFWTLGLRKEMDSTIGNACLELIQQIAFSKGKNIYVEDLYVCPTWLQQKNRSTAHLNVSMSTSLFYLKTYIMHHD</sequence>
<dbReference type="InterPro" id="IPR038765">
    <property type="entry name" value="Papain-like_cys_pep_sf"/>
</dbReference>
<reference evidence="1" key="2">
    <citation type="submission" date="2025-08" db="UniProtKB">
        <authorList>
            <consortium name="Ensembl"/>
        </authorList>
    </citation>
    <scope>IDENTIFICATION</scope>
</reference>
<dbReference type="GeneTree" id="ENSGT01120000271959"/>